<feature type="compositionally biased region" description="Low complexity" evidence="1">
    <location>
        <begin position="76"/>
        <end position="90"/>
    </location>
</feature>
<organism evidence="2 3">
    <name type="scientific">Moorena producens (strain JHB)</name>
    <dbReference type="NCBI Taxonomy" id="1454205"/>
    <lineage>
        <taxon>Bacteria</taxon>
        <taxon>Bacillati</taxon>
        <taxon>Cyanobacteriota</taxon>
        <taxon>Cyanophyceae</taxon>
        <taxon>Coleofasciculales</taxon>
        <taxon>Coleofasciculaceae</taxon>
        <taxon>Moorena</taxon>
    </lineage>
</organism>
<dbReference type="AlphaFoldDB" id="A0A1D9G614"/>
<evidence type="ECO:0000313" key="2">
    <source>
        <dbReference type="EMBL" id="AOY82860.1"/>
    </source>
</evidence>
<protein>
    <submittedName>
        <fullName evidence="2">DUF2203 domain-containing protein</fullName>
    </submittedName>
</protein>
<feature type="region of interest" description="Disordered" evidence="1">
    <location>
        <begin position="45"/>
        <end position="90"/>
    </location>
</feature>
<evidence type="ECO:0000256" key="1">
    <source>
        <dbReference type="SAM" id="MobiDB-lite"/>
    </source>
</evidence>
<evidence type="ECO:0000313" key="3">
    <source>
        <dbReference type="Proteomes" id="UP000176944"/>
    </source>
</evidence>
<gene>
    <name evidence="2" type="ORF">BJP36_26070</name>
</gene>
<dbReference type="Proteomes" id="UP000176944">
    <property type="component" value="Chromosome"/>
</dbReference>
<dbReference type="EMBL" id="CP017708">
    <property type="protein sequence ID" value="AOY82860.1"/>
    <property type="molecule type" value="Genomic_DNA"/>
</dbReference>
<feature type="region of interest" description="Disordered" evidence="1">
    <location>
        <begin position="1"/>
        <end position="24"/>
    </location>
</feature>
<accession>A0A1D9G614</accession>
<proteinExistence type="predicted"/>
<reference evidence="3" key="1">
    <citation type="submission" date="2016-10" db="EMBL/GenBank/DDBJ databases">
        <title>Comparative genomics uncovers the prolific and rare metabolic potential of the cyanobacterial genus Moorea.</title>
        <authorList>
            <person name="Leao T."/>
            <person name="Castelao G."/>
            <person name="Korobeynikov A."/>
            <person name="Monroe E.A."/>
            <person name="Podell S."/>
            <person name="Glukhov E."/>
            <person name="Allen E."/>
            <person name="Gerwick W.H."/>
            <person name="Gerwick L."/>
        </authorList>
    </citation>
    <scope>NUCLEOTIDE SEQUENCE [LARGE SCALE GENOMIC DNA]</scope>
    <source>
        <strain evidence="3">JHB</strain>
    </source>
</reference>
<sequence>MPPESFHSYYRDSGKNREDQQDVDEFEEELGQIERSLNTLKKRYTQVQRDQRQQAQLQERREQVRKDLRKTKRNNTKTNNTKTNNTNSNRQALKAELKQIQEQLEVLELNLESNLFSWHSLREPFWHGVRFGGLGLVIGWILRSCVS</sequence>
<name>A0A1D9G614_MOOP1</name>
<feature type="compositionally biased region" description="Basic and acidic residues" evidence="1">
    <location>
        <begin position="9"/>
        <end position="20"/>
    </location>
</feature>